<reference evidence="2" key="1">
    <citation type="journal article" date="2022" name="bioRxiv">
        <title>Sequencing and chromosome-scale assembly of the giantPleurodeles waltlgenome.</title>
        <authorList>
            <person name="Brown T."/>
            <person name="Elewa A."/>
            <person name="Iarovenko S."/>
            <person name="Subramanian E."/>
            <person name="Araus A.J."/>
            <person name="Petzold A."/>
            <person name="Susuki M."/>
            <person name="Suzuki K.-i.T."/>
            <person name="Hayashi T."/>
            <person name="Toyoda A."/>
            <person name="Oliveira C."/>
            <person name="Osipova E."/>
            <person name="Leigh N.D."/>
            <person name="Simon A."/>
            <person name="Yun M.H."/>
        </authorList>
    </citation>
    <scope>NUCLEOTIDE SEQUENCE</scope>
    <source>
        <strain evidence="2">20211129_DDA</strain>
        <tissue evidence="2">Liver</tissue>
    </source>
</reference>
<keyword evidence="3" id="KW-1185">Reference proteome</keyword>
<gene>
    <name evidence="2" type="ORF">NDU88_002864</name>
</gene>
<feature type="compositionally biased region" description="Basic and acidic residues" evidence="1">
    <location>
        <begin position="76"/>
        <end position="89"/>
    </location>
</feature>
<protein>
    <submittedName>
        <fullName evidence="2">Uncharacterized protein</fullName>
    </submittedName>
</protein>
<sequence>MFASMMKTKQMPPEKVVPDIQSSVPGVNGLQKSVAATSFEVPISICDAGGTEPASLEINSTSPGNSGEVVGPPSLGDKKASEQELKDGFQEPNPGKCNAQSHTLIKEALSQQAEDVVKHLAICETLTPAPAQRGKEVKPANSDQGLFDTAESFFSLSDQSRDSDLDEEIPLTDSDIEGSSVVSIWASNHLTCRRKSLEQTGARYNLGAKFRGDPPNPQEEVCEMQWDYTGTQQAFLKVDMAGNTSGPPPIDGAAETPSLDLIYWTMVHNHERAQKE</sequence>
<proteinExistence type="predicted"/>
<organism evidence="2 3">
    <name type="scientific">Pleurodeles waltl</name>
    <name type="common">Iberian ribbed newt</name>
    <dbReference type="NCBI Taxonomy" id="8319"/>
    <lineage>
        <taxon>Eukaryota</taxon>
        <taxon>Metazoa</taxon>
        <taxon>Chordata</taxon>
        <taxon>Craniata</taxon>
        <taxon>Vertebrata</taxon>
        <taxon>Euteleostomi</taxon>
        <taxon>Amphibia</taxon>
        <taxon>Batrachia</taxon>
        <taxon>Caudata</taxon>
        <taxon>Salamandroidea</taxon>
        <taxon>Salamandridae</taxon>
        <taxon>Pleurodelinae</taxon>
        <taxon>Pleurodeles</taxon>
    </lineage>
</organism>
<dbReference type="EMBL" id="JANPWB010000003">
    <property type="protein sequence ID" value="KAJ1199026.1"/>
    <property type="molecule type" value="Genomic_DNA"/>
</dbReference>
<dbReference type="AlphaFoldDB" id="A0AAV7VDQ3"/>
<accession>A0AAV7VDQ3</accession>
<evidence type="ECO:0000256" key="1">
    <source>
        <dbReference type="SAM" id="MobiDB-lite"/>
    </source>
</evidence>
<feature type="region of interest" description="Disordered" evidence="1">
    <location>
        <begin position="54"/>
        <end position="95"/>
    </location>
</feature>
<evidence type="ECO:0000313" key="3">
    <source>
        <dbReference type="Proteomes" id="UP001066276"/>
    </source>
</evidence>
<name>A0AAV7VDQ3_PLEWA</name>
<evidence type="ECO:0000313" key="2">
    <source>
        <dbReference type="EMBL" id="KAJ1199026.1"/>
    </source>
</evidence>
<comment type="caution">
    <text evidence="2">The sequence shown here is derived from an EMBL/GenBank/DDBJ whole genome shotgun (WGS) entry which is preliminary data.</text>
</comment>
<feature type="region of interest" description="Disordered" evidence="1">
    <location>
        <begin position="1"/>
        <end position="20"/>
    </location>
</feature>
<dbReference type="Proteomes" id="UP001066276">
    <property type="component" value="Chromosome 2_1"/>
</dbReference>